<evidence type="ECO:0000313" key="11">
    <source>
        <dbReference type="Proteomes" id="UP000237222"/>
    </source>
</evidence>
<keyword evidence="3 9" id="KW-0813">Transport</keyword>
<dbReference type="InterPro" id="IPR001036">
    <property type="entry name" value="Acrflvin-R"/>
</dbReference>
<dbReference type="Proteomes" id="UP000237222">
    <property type="component" value="Unassembled WGS sequence"/>
</dbReference>
<comment type="similarity">
    <text evidence="2 9">Belongs to the resistance-nodulation-cell division (RND) (TC 2.A.6) family.</text>
</comment>
<name>A0A2S4HBB8_9GAMM</name>
<feature type="transmembrane region" description="Helical" evidence="9">
    <location>
        <begin position="871"/>
        <end position="888"/>
    </location>
</feature>
<feature type="transmembrane region" description="Helical" evidence="9">
    <location>
        <begin position="895"/>
        <end position="918"/>
    </location>
</feature>
<feature type="transmembrane region" description="Helical" evidence="9">
    <location>
        <begin position="394"/>
        <end position="415"/>
    </location>
</feature>
<dbReference type="PANTHER" id="PTHR32063:SF11">
    <property type="entry name" value="CATION OR DRUG EFFLUX SYSTEM PROTEIN"/>
    <property type="match status" value="1"/>
</dbReference>
<feature type="transmembrane region" description="Helical" evidence="9">
    <location>
        <begin position="537"/>
        <end position="555"/>
    </location>
</feature>
<dbReference type="SUPFAM" id="SSF82693">
    <property type="entry name" value="Multidrug efflux transporter AcrB pore domain, PN1, PN2, PC1 and PC2 subdomains"/>
    <property type="match status" value="3"/>
</dbReference>
<keyword evidence="6 9" id="KW-0812">Transmembrane</keyword>
<feature type="transmembrane region" description="Helical" evidence="9">
    <location>
        <begin position="368"/>
        <end position="388"/>
    </location>
</feature>
<proteinExistence type="inferred from homology"/>
<dbReference type="RefSeq" id="WP_103685893.1">
    <property type="nucleotide sequence ID" value="NZ_PQGG01000042.1"/>
</dbReference>
<protein>
    <recommendedName>
        <fullName evidence="9">Efflux pump membrane transporter</fullName>
    </recommendedName>
</protein>
<dbReference type="GO" id="GO:0009636">
    <property type="term" value="P:response to toxic substance"/>
    <property type="evidence" value="ECO:0007669"/>
    <property type="project" value="UniProtKB-ARBA"/>
</dbReference>
<keyword evidence="4" id="KW-1003">Cell membrane</keyword>
<dbReference type="NCBIfam" id="TIGR00915">
    <property type="entry name" value="2A0602"/>
    <property type="match status" value="1"/>
</dbReference>
<accession>A0A2S4HBB8</accession>
<evidence type="ECO:0000256" key="1">
    <source>
        <dbReference type="ARBA" id="ARBA00004429"/>
    </source>
</evidence>
<comment type="caution">
    <text evidence="10">The sequence shown here is derived from an EMBL/GenBank/DDBJ whole genome shotgun (WGS) entry which is preliminary data.</text>
</comment>
<dbReference type="FunFam" id="3.30.70.1430:FF:000001">
    <property type="entry name" value="Efflux pump membrane transporter"/>
    <property type="match status" value="1"/>
</dbReference>
<evidence type="ECO:0000256" key="6">
    <source>
        <dbReference type="ARBA" id="ARBA00022692"/>
    </source>
</evidence>
<keyword evidence="7 9" id="KW-1133">Transmembrane helix</keyword>
<feature type="transmembrane region" description="Helical" evidence="9">
    <location>
        <begin position="342"/>
        <end position="361"/>
    </location>
</feature>
<gene>
    <name evidence="10" type="ORF">C0068_18200</name>
</gene>
<dbReference type="GO" id="GO:0015562">
    <property type="term" value="F:efflux transmembrane transporter activity"/>
    <property type="evidence" value="ECO:0007669"/>
    <property type="project" value="InterPro"/>
</dbReference>
<evidence type="ECO:0000256" key="4">
    <source>
        <dbReference type="ARBA" id="ARBA00022475"/>
    </source>
</evidence>
<dbReference type="Pfam" id="PF00873">
    <property type="entry name" value="ACR_tran"/>
    <property type="match status" value="1"/>
</dbReference>
<keyword evidence="8 9" id="KW-0472">Membrane</keyword>
<dbReference type="AlphaFoldDB" id="A0A2S4HBB8"/>
<dbReference type="Gene3D" id="3.30.70.1320">
    <property type="entry name" value="Multidrug efflux transporter AcrB pore domain like"/>
    <property type="match status" value="1"/>
</dbReference>
<feature type="transmembrane region" description="Helical" evidence="9">
    <location>
        <begin position="924"/>
        <end position="949"/>
    </location>
</feature>
<dbReference type="Gene3D" id="3.30.2090.10">
    <property type="entry name" value="Multidrug efflux transporter AcrB TolC docking domain, DN and DC subdomains"/>
    <property type="match status" value="2"/>
</dbReference>
<feature type="transmembrane region" description="Helical" evidence="9">
    <location>
        <begin position="970"/>
        <end position="989"/>
    </location>
</feature>
<dbReference type="PANTHER" id="PTHR32063">
    <property type="match status" value="1"/>
</dbReference>
<comment type="subcellular location">
    <subcellularLocation>
        <location evidence="1 9">Cell inner membrane</location>
        <topology evidence="1 9">Multi-pass membrane protein</topology>
    </subcellularLocation>
</comment>
<evidence type="ECO:0000256" key="8">
    <source>
        <dbReference type="ARBA" id="ARBA00023136"/>
    </source>
</evidence>
<dbReference type="InterPro" id="IPR004764">
    <property type="entry name" value="MdtF-like"/>
</dbReference>
<evidence type="ECO:0000256" key="3">
    <source>
        <dbReference type="ARBA" id="ARBA00022448"/>
    </source>
</evidence>
<dbReference type="Gene3D" id="1.20.1640.10">
    <property type="entry name" value="Multidrug efflux transporter AcrB transmembrane domain"/>
    <property type="match status" value="2"/>
</dbReference>
<dbReference type="Gene3D" id="3.30.70.1440">
    <property type="entry name" value="Multidrug efflux transporter AcrB pore domain"/>
    <property type="match status" value="1"/>
</dbReference>
<comment type="caution">
    <text evidence="9">Lacks conserved residue(s) required for the propagation of feature annotation.</text>
</comment>
<evidence type="ECO:0000256" key="5">
    <source>
        <dbReference type="ARBA" id="ARBA00022519"/>
    </source>
</evidence>
<feature type="transmembrane region" description="Helical" evidence="9">
    <location>
        <begin position="440"/>
        <end position="460"/>
    </location>
</feature>
<sequence length="1038" mass="112008">MSARFFIDRPVLSIVISLLILLGGATAMGRLPIALYPEFLPPEIVVSASYPGANAETIAETVAAPLEQQINGVDGMLYMSTQASAAGTVSINVVFATGTDPDQAAINVSNRVAVAENRLPEAVKRLGIQVSKRSTSILMIYALTSDFPQYDAIYLSNYALLNIVDELRRLPGIGDASLLGAKDYSMRIWLQPDRLAEFALTPADVAQAVREQNANFAAGKFAAEPLVHDAPFTYTVTTQGRLATVAEFENIILRTDNSGATLRLGDVARVELGAKDYAFQGSFNGQAAVPVAMYLQPGANAIETAKQAQEVLERVRAKLPQGVNLSLAFDTTVFVEHSIKEVIVTFFEALVLVVLVMFIFLQNVRATIIPLLAIPVSIIGTFAGLYIVGFSINLLTLFGLILAIGIVVDDAIIVIENVERIMEEQHVDADTAVKRAMEEVSGPLVAIVLVLCAVFLPVIFMDGLTGEMYRQFAVAISVSVILSGIVALTLTPALCSMLLKSKVHAPRETGFLGGFNRWFGVLRNGYVVVTKKIIEHWLIGLGAFAGLMLGLWYLFSIVPGSLVPSEDQGYVIMAYKTPPAASLSRTMAVTEVMNERILEQEEVRNLMTFSGFDLLASAQKSNAGVSFIMLKDWDERLEVKQSSAELAHSLPMLGSDLLDGQMFAFNPPPIIGLSSTGGFEFFVQNRGSSDFIEMDKQLHAFLALANKQPELSGVNTTFDINTPQYRLTLDREKALSLGVPVADVFSTMQATFGSLYVNDFTLYGRSFQVNLQSEEDFRTSPDDLGKVFVRADSGSLVPLRSLLQVERIVGPDTVSRFNGFPAAKVLGNPAEGYSSGDAIAALERVAAEALSPDFDLGWVGSSYQEKASSGSGSQAFVLAVLMVFLILAAQYERWIIPAAVILAVPFALLGAIMATWMRGLENDIYFQIGLVCLIGLASKNAILIVEFAMQKQRQGMSIADSAVEAIRLRFRPIVMTSLAFTLGCLPLAMSSGAGAASRISLGTGVIGGMLLATFLATVFVPLFYVLLATLGEKAKRGR</sequence>
<dbReference type="Gene3D" id="3.30.70.1430">
    <property type="entry name" value="Multidrug efflux transporter AcrB pore domain"/>
    <property type="match status" value="2"/>
</dbReference>
<dbReference type="InterPro" id="IPR027463">
    <property type="entry name" value="AcrB_DN_DC_subdom"/>
</dbReference>
<dbReference type="SUPFAM" id="SSF82714">
    <property type="entry name" value="Multidrug efflux transporter AcrB TolC docking domain, DN and DC subdomains"/>
    <property type="match status" value="2"/>
</dbReference>
<dbReference type="OrthoDB" id="9757904at2"/>
<keyword evidence="5 9" id="KW-0997">Cell inner membrane</keyword>
<dbReference type="GO" id="GO:0042910">
    <property type="term" value="F:xenobiotic transmembrane transporter activity"/>
    <property type="evidence" value="ECO:0007669"/>
    <property type="project" value="TreeGrafter"/>
</dbReference>
<evidence type="ECO:0000256" key="2">
    <source>
        <dbReference type="ARBA" id="ARBA00010942"/>
    </source>
</evidence>
<organism evidence="10 11">
    <name type="scientific">Zhongshania marina</name>
    <dbReference type="NCBI Taxonomy" id="2304603"/>
    <lineage>
        <taxon>Bacteria</taxon>
        <taxon>Pseudomonadati</taxon>
        <taxon>Pseudomonadota</taxon>
        <taxon>Gammaproteobacteria</taxon>
        <taxon>Cellvibrionales</taxon>
        <taxon>Spongiibacteraceae</taxon>
        <taxon>Zhongshania</taxon>
    </lineage>
</organism>
<feature type="transmembrane region" description="Helical" evidence="9">
    <location>
        <begin position="1009"/>
        <end position="1030"/>
    </location>
</feature>
<dbReference type="NCBIfam" id="NF000282">
    <property type="entry name" value="RND_permease_1"/>
    <property type="match status" value="1"/>
</dbReference>
<reference evidence="10" key="1">
    <citation type="submission" date="2018-01" db="EMBL/GenBank/DDBJ databases">
        <authorList>
            <person name="Yu X.-D."/>
        </authorList>
    </citation>
    <scope>NUCLEOTIDE SEQUENCE</scope>
    <source>
        <strain evidence="10">ZX-21</strain>
    </source>
</reference>
<dbReference type="FunFam" id="1.20.1640.10:FF:000001">
    <property type="entry name" value="Efflux pump membrane transporter"/>
    <property type="match status" value="1"/>
</dbReference>
<feature type="transmembrane region" description="Helical" evidence="9">
    <location>
        <begin position="472"/>
        <end position="499"/>
    </location>
</feature>
<dbReference type="SUPFAM" id="SSF82866">
    <property type="entry name" value="Multidrug efflux transporter AcrB transmembrane domain"/>
    <property type="match status" value="2"/>
</dbReference>
<evidence type="ECO:0000313" key="10">
    <source>
        <dbReference type="EMBL" id="POP51248.1"/>
    </source>
</evidence>
<dbReference type="EMBL" id="PQGG01000042">
    <property type="protein sequence ID" value="POP51248.1"/>
    <property type="molecule type" value="Genomic_DNA"/>
</dbReference>
<evidence type="ECO:0000256" key="7">
    <source>
        <dbReference type="ARBA" id="ARBA00022989"/>
    </source>
</evidence>
<dbReference type="PRINTS" id="PR00702">
    <property type="entry name" value="ACRIFLAVINRP"/>
</dbReference>
<dbReference type="GO" id="GO:0005886">
    <property type="term" value="C:plasma membrane"/>
    <property type="evidence" value="ECO:0007669"/>
    <property type="project" value="UniProtKB-SubCell"/>
</dbReference>
<evidence type="ECO:0000256" key="9">
    <source>
        <dbReference type="RuleBase" id="RU364070"/>
    </source>
</evidence>